<feature type="domain" description="HYR" evidence="12">
    <location>
        <begin position="699"/>
        <end position="782"/>
    </location>
</feature>
<feature type="domain" description="HYR" evidence="12">
    <location>
        <begin position="1119"/>
        <end position="1202"/>
    </location>
</feature>
<keyword evidence="8" id="KW-0472">Membrane</keyword>
<feature type="domain" description="HYR" evidence="12">
    <location>
        <begin position="1455"/>
        <end position="1538"/>
    </location>
</feature>
<feature type="domain" description="EGF-like" evidence="11">
    <location>
        <begin position="3674"/>
        <end position="3713"/>
    </location>
</feature>
<dbReference type="InParanoid" id="A0A7M7N4Q8"/>
<keyword evidence="1 6" id="KW-0245">EGF-like domain</keyword>
<dbReference type="PROSITE" id="PS00022">
    <property type="entry name" value="EGF_1"/>
    <property type="match status" value="13"/>
</dbReference>
<feature type="domain" description="HYR" evidence="12">
    <location>
        <begin position="2463"/>
        <end position="2546"/>
    </location>
</feature>
<feature type="domain" description="EGF-like" evidence="11">
    <location>
        <begin position="3719"/>
        <end position="3756"/>
    </location>
</feature>
<evidence type="ECO:0000313" key="14">
    <source>
        <dbReference type="Proteomes" id="UP000007110"/>
    </source>
</evidence>
<feature type="domain" description="EGF-like" evidence="11">
    <location>
        <begin position="3866"/>
        <end position="3902"/>
    </location>
</feature>
<feature type="domain" description="CUB" evidence="10">
    <location>
        <begin position="62"/>
        <end position="194"/>
    </location>
</feature>
<feature type="disulfide bond" evidence="6">
    <location>
        <begin position="3537"/>
        <end position="3546"/>
    </location>
</feature>
<dbReference type="Gene3D" id="2.10.25.10">
    <property type="entry name" value="Laminin"/>
    <property type="match status" value="8"/>
</dbReference>
<feature type="disulfide bond" evidence="6">
    <location>
        <begin position="53"/>
        <end position="62"/>
    </location>
</feature>
<feature type="domain" description="EGF-like" evidence="11">
    <location>
        <begin position="5276"/>
        <end position="5313"/>
    </location>
</feature>
<feature type="domain" description="HYR" evidence="12">
    <location>
        <begin position="1371"/>
        <end position="1454"/>
    </location>
</feature>
<feature type="domain" description="HYR" evidence="12">
    <location>
        <begin position="531"/>
        <end position="614"/>
    </location>
</feature>
<dbReference type="Gene3D" id="2.60.120.290">
    <property type="entry name" value="Spermadhesin, CUB domain"/>
    <property type="match status" value="1"/>
</dbReference>
<feature type="disulfide bond" evidence="6">
    <location>
        <begin position="5303"/>
        <end position="5312"/>
    </location>
</feature>
<dbReference type="InterPro" id="IPR000742">
    <property type="entry name" value="EGF"/>
</dbReference>
<feature type="domain" description="HYR" evidence="12">
    <location>
        <begin position="4240"/>
        <end position="4322"/>
    </location>
</feature>
<feature type="domain" description="HYR" evidence="12">
    <location>
        <begin position="1287"/>
        <end position="1370"/>
    </location>
</feature>
<feature type="domain" description="HYR" evidence="12">
    <location>
        <begin position="1959"/>
        <end position="2042"/>
    </location>
</feature>
<feature type="domain" description="HYR" evidence="12">
    <location>
        <begin position="4761"/>
        <end position="4843"/>
    </location>
</feature>
<feature type="domain" description="HYR" evidence="12">
    <location>
        <begin position="3218"/>
        <end position="3302"/>
    </location>
</feature>
<evidence type="ECO:0000259" key="11">
    <source>
        <dbReference type="PROSITE" id="PS50026"/>
    </source>
</evidence>
<dbReference type="OMA" id="PVVNCPM"/>
<feature type="domain" description="HYR" evidence="12">
    <location>
        <begin position="3303"/>
        <end position="3386"/>
    </location>
</feature>
<feature type="domain" description="HYR" evidence="12">
    <location>
        <begin position="4155"/>
        <end position="4237"/>
    </location>
</feature>
<feature type="domain" description="HYR" evidence="12">
    <location>
        <begin position="3135"/>
        <end position="3217"/>
    </location>
</feature>
<feature type="domain" description="EGF-like" evidence="11">
    <location>
        <begin position="3590"/>
        <end position="3629"/>
    </location>
</feature>
<feature type="domain" description="HYR" evidence="12">
    <location>
        <begin position="3905"/>
        <end position="3984"/>
    </location>
</feature>
<dbReference type="SUPFAM" id="SSF49854">
    <property type="entry name" value="Spermadhesin, CUB domain"/>
    <property type="match status" value="1"/>
</dbReference>
<evidence type="ECO:0000256" key="8">
    <source>
        <dbReference type="SAM" id="Phobius"/>
    </source>
</evidence>
<dbReference type="PROSITE" id="PS01186">
    <property type="entry name" value="EGF_2"/>
    <property type="match status" value="4"/>
</dbReference>
<feature type="disulfide bond" evidence="6">
    <location>
        <begin position="3619"/>
        <end position="3628"/>
    </location>
</feature>
<dbReference type="Pfam" id="PF00008">
    <property type="entry name" value="EGF"/>
    <property type="match status" value="4"/>
</dbReference>
<feature type="domain" description="EGF-like" evidence="11">
    <location>
        <begin position="3826"/>
        <end position="3863"/>
    </location>
</feature>
<evidence type="ECO:0000256" key="7">
    <source>
        <dbReference type="SAM" id="MobiDB-lite"/>
    </source>
</evidence>
<feature type="domain" description="HYR" evidence="12">
    <location>
        <begin position="783"/>
        <end position="866"/>
    </location>
</feature>
<feature type="domain" description="EGF-like" evidence="11">
    <location>
        <begin position="5227"/>
        <end position="5261"/>
    </location>
</feature>
<feature type="disulfide bond" evidence="6">
    <location>
        <begin position="3892"/>
        <end position="3901"/>
    </location>
</feature>
<feature type="domain" description="HYR" evidence="12">
    <location>
        <begin position="615"/>
        <end position="698"/>
    </location>
</feature>
<feature type="domain" description="HYR" evidence="12">
    <location>
        <begin position="2631"/>
        <end position="2714"/>
    </location>
</feature>
<feature type="domain" description="HYR" evidence="12">
    <location>
        <begin position="4591"/>
        <end position="4674"/>
    </location>
</feature>
<feature type="domain" description="HYR" evidence="12">
    <location>
        <begin position="4071"/>
        <end position="4153"/>
    </location>
</feature>
<dbReference type="SMART" id="SM00042">
    <property type="entry name" value="CUB"/>
    <property type="match status" value="1"/>
</dbReference>
<dbReference type="InterPro" id="IPR001881">
    <property type="entry name" value="EGF-like_Ca-bd_dom"/>
</dbReference>
<evidence type="ECO:0000256" key="9">
    <source>
        <dbReference type="SAM" id="SignalP"/>
    </source>
</evidence>
<feature type="domain" description="HYR" evidence="12">
    <location>
        <begin position="4846"/>
        <end position="4926"/>
    </location>
</feature>
<feature type="domain" description="HYR" evidence="12">
    <location>
        <begin position="2043"/>
        <end position="2126"/>
    </location>
</feature>
<dbReference type="RefSeq" id="XP_030831229.1">
    <property type="nucleotide sequence ID" value="XM_030975369.1"/>
</dbReference>
<dbReference type="InterPro" id="IPR035914">
    <property type="entry name" value="Sperma_CUB_dom_sf"/>
</dbReference>
<feature type="domain" description="HYR" evidence="12">
    <location>
        <begin position="4504"/>
        <end position="4586"/>
    </location>
</feature>
<feature type="domain" description="HYR" evidence="12">
    <location>
        <begin position="1875"/>
        <end position="1958"/>
    </location>
</feature>
<keyword evidence="8" id="KW-1133">Transmembrane helix</keyword>
<feature type="domain" description="HYR" evidence="12">
    <location>
        <begin position="447"/>
        <end position="530"/>
    </location>
</feature>
<feature type="domain" description="HYR" evidence="12">
    <location>
        <begin position="1623"/>
        <end position="1706"/>
    </location>
</feature>
<dbReference type="SUPFAM" id="SSF57196">
    <property type="entry name" value="EGF/Laminin"/>
    <property type="match status" value="7"/>
</dbReference>
<feature type="domain" description="EGF-like" evidence="11">
    <location>
        <begin position="3508"/>
        <end position="3547"/>
    </location>
</feature>
<feature type="domain" description="HYR" evidence="12">
    <location>
        <begin position="2967"/>
        <end position="3050"/>
    </location>
</feature>
<feature type="domain" description="HYR" evidence="12">
    <location>
        <begin position="5091"/>
        <end position="5176"/>
    </location>
</feature>
<dbReference type="InterPro" id="IPR003410">
    <property type="entry name" value="HYR_dom"/>
</dbReference>
<evidence type="ECO:0000313" key="13">
    <source>
        <dbReference type="EnsemblMetazoa" id="XP_030831229"/>
    </source>
</evidence>
<sequence>MATPRFWGLLVALIALVPHLVTAQEFCVPNQCSNGETCYNRPGSTVSSYACLCTNMQVGYDCSQNVFTRVLESCYGTECQSGRYSSPNYPAPYNFREVRVYLLFIPGATEITFVFSDPFQVEQRKDELYIGAGLTYDDILDLNGTDTPSKQIYFYENSIVPQPLTLFNTDSAFITWKTDKNIELLGFEVTWTAVFDRVLPIATCPADTQREVGLGQTSSQVFFIAPTATDNSGVVPTIVSQTHAPNDVFGLGITQVTYTFADGSGNQASCSFNVIVVQVDTIPPVVNCPQDFTQTVEFGTTSASVNFVTPTATDNSGVAILDSSSHLPGAFFVVGQTQVTYRFRDGSNNFAATCQFFVNLVAIDRTPPVATCPADIQREVGLGQTSIQVFFTAPTAIDNSGLAPTITSQTHATTDFFTIGNTQVTWTFADASGNQDSCSFNVNIVQVDRTPPVATCPADIVREVGLGQTSTQVFFTAPTAIDNSGQVPTITSQSHSTTDFFNIGSTQVTWTFADANGNQDSCSFNVIIVQVDRTPPVATCPADIVREVGLGQTSTQVFFTAPTAIDNSGQVPTVTSQSHSTTDFFNIGSTQVTWTFADANGNQDSCSFNVIIVQVDRTPPVATCPADIVREVGLGQTSTQVFFTAPTAIDNSGQVPTVTSQSHSTTDFFNIGSTQVTWTFADANGNQDSCSFNVIIVQVDRTPPVATCPADIVREVGLGQTSTQVFFTAPTAIDNSGQVPTVTSQSHSTTDFFNIGSTQVTWTFADANGNQDSCSFNVIIVQVDRTPPVATCPADIVREVGLGQTSTQVFFTAPTAIDNSGQVPTVTSQSHSTTDFFNIGSTQVTWTFADANGNQDSCSFNVIIVQVDRTPPVATCPADIVREVGLGQTSTQVFFTAPTAIDNSGQVPTVTSQSHSTTDFFNIGSTQVTWTFADANGNQDSCSFNVIIVQVDRTPPVATCPADIQREVGLSQTSTQVFFTAPTAIDNSGQVPTIISQSHSTTDFFNIGSTQVTWTFADANGNQDSCSFNVIIVQVDRTPPVATCPADIQREVGLSQTSTQVFFTAPTAIDNSGQVPTIISQSHSTTDFFNIGSTQVTWTFADANGNQDSCSFNVIIVQVDRTPPVATCPADIQREVGLSQTSTQVFFTAPTAIDNSGQVPTIISQSHSTTDFFNIGSTQVTWTFADANGNQDSCSFNVIIVQVDRTPPVATCPADIQREVGLSQTSTQVFFTAPTAIDNSGQVPRIISQSHSTTDFFNIGSTQVTWTFADANGNQDSCSFNVIIVQVDRTPPVATCPADIQREVGLSQTSTQVFFTAPTAIDNSGQVPTIISQSHSTTDFFNIGSTQVTWTFADANGNQDSCSFNVIIVQVDRTPPVATCPADIQREVGLSQTSTQVFFTAPTAIDNSGQVPTIISQSHSTTDFFNIGSTQVTWTFADANGNQDSCSFNVIIVQVDRTPPVATCPADIQREVGLSQTSTQVFFTAPTAIDNSGQVPTIISQSHSTTDFFNIGNTQVTWTFADANGNQDSCSFNVIIVQVDRTPPVATCPADIQREVGLSQTSTQVFFTAPTAIDNSGQVPTIISQSHSTTDFFNIGNTQVTWTFADANGNQDSCSFNVIIVQVDRTPPVATCPADIQREVGLSQTSTQVFFTAPTAIDNSGQVPTIISQSHSTTDFFNIGNTQVTWTFADANGNQDSCSFNVIIVQVDRTPPVATCPADIQREVGLSQTSTQVFFTAPTAIDNSGQVPTIISQSHSTTDFFNIGNTQVTWTFADANGNQDSCSFNVIIVQVDRTPPVATCPADIQREVGLSQTSTQVFFTAPTAIDNSGQVPTIISQSHSTTDFFNIGNTQVTWTFADANGNQDSCSFNVIIVQVDRTPPVATCPADIQREVGLSQTRTQVFFTAPTAIDNSGQVPTIISQSHSTTDFFDLGNTQVTWTFADANGNQDSCSFNVIIVQVDRTPPVATCPADIQREVGLSQTSTQVFFTAPTAIDNSGQVPTIISQSHSTTDFFNIGNTQVTWTFADANGNQDSCSFNVIIVQVDRTPPVATCPADIQREVGLSQTRTQVFFTAPTAIDNSGQVPTIISQSHSTTDFFDLGNTQVTWTFADANGNQDSCSFNVIIVQVDRTPPVATCPADIQREVGLSQTRTQVFFTAPTAIDNSGQVPTIISQSHSTTDFFDLGNTQVTWTFADANGNQDSCSFNVIIVQVDRTPPVATCPTDIQREVGLGQTSVQVFFTAPTAIDNSGQVPTITSQSHATTDFFTIGNTQVTWTFADANGNQDSCSFNVNIVQVDRTPPVATCPADIQREVGLGQTSVQVFFTAPTAIDNSGQVPTITSQTHATTDFFTIGNTQVTWTFADASGNQDSCSFNVNIVQVDRTPPVATCPADIQREVGLSQTRTQVFFTAPTAIDNSGQVPTIISQSHSTTDFFDLGNTQVTWTFADANGNQDSCSFNVIIVQVDRTPPVATCPADIQREVGLGQTSVQVFFTAPTAIDNSGQVPTITSQTHATTDFFTIGNTQVTWTFADASGNQDSCSFNVNIVQVDRTPPVATCPADIQREVGLGQTSVQVFFTAPTAIDNSGQVPTITSQTHATTDFFTIGNTQVTWTFADASGNQDSCSFNVNIVQVDRTPPVATCPADIQREVGLGQTSVQVFFTAPTAIDNSGQVPTITSQTHATTDFFTIGNTQVTWTFADASGNQDSCSFNVNIVQVDRTPPVATCPADIQREVGLGQTSVQVFFTAPTAIDNSGQVPTITSQTHATTDFFTIGNTQVTWTFADASGNQDSCSFNVNIVQVDRTPPVATCPADIQREVGLGQTSVQVFFTAPTAIDNSGQVPTITSQTHATTDFFTIGNTQVTWTFADASGNQDSCSFNVNIVQVDRTPPVATCPADIQREVGLGQTSVQVFFTAPTAIDNSGQVPTITSQTHATTDFFTIGNTQVTWTFADASGNQDSCSFNVNIVQVDRTPPVATCPADIQREVGLSQTRIQVFFTAPTAIDNSGLVPTITSQTHSTTDFFDLGNTQVTWTFADANGNQDSCSFNVNIVQVDRTPPVATCPADIRREVGLSQTSSQVFFTAPTATDNSGLVPTIVSQSHATTDFFTPGTTQVTWTFADANGNQDSCSFNVIIVQVDRIPPVLVCPEGFSELTSLGLSGLTVTWISATATDNSGEVIAVTSDRSSPSFLPIGETLITYSASDASGNVAMCSFTITVIAVDNELPVISNCPPSPLNTAIDLGQTSAQVTWPTVVATDNSGVVNILSRSHISGDSFPVGATTVTIEFVDPSSNTAQCLFVVNVIQSDPVPPLITGCPGDIERSISLEATDIAVFWTPPATSDNSGLLPSIISNFSPGNRFAPGVWNVIYTSTDGAGNTQQCQFQITITRTDNIPPQVTCPANIRQTVIIGSIGTYVTWDPPVVSDNSGTVEFVSSSSSSGDLFPIGVTPVTYTYSDSSGNSNSCTFTVTITTGTPCNQNLCLNGGLCVPTDLTNYQCICTECFTGTNCETNLNACTNNLCENGAVCTPDPGSCTDYSCQCSGCFTGRFCNLPIDSCENHQCQNGGSCTVDPLNCELYTCTCPLCFTGQFCEQEVSACTFNLCANGANCIPVGQLCTEYKCSCPGCFTGAYCNEVRDACFENPCLNGGACSPLNDGNCFSYTCECTGCSTGYNCEIAIPSPCTANPCQNGGNCLPIQGQCAAYQCQCPANFGGLHCETVVTTNPNPCNSFPCLNGAECLTMDSQFYTCLCRTGFAGINCNQPSVGQNIDLCLDNPCQNGATCVASYHSSLPNFYTPQYYCICAIGFTGTNCLRQTVSSPSEDICNVVRPDRPDCQGGAPCFNSYQSITNDVDYYCDCPIGLTGHNCETVAPDPCASAPCQNGGNCMSFNTYYTCSCPLGFFGDQCQVSNDATQPSIVGCPEDIELQLVFGQTRAFGTWQEPTSPDGVRVFRSDAPSSLFPLGTSSVSYVFEDVSENRATCTFFVRVSGDVVDDQPPSVFGCPGDITLTLPIGSQTTMAIWQVPGATDNNGPATLTSNYSPGDSFPAGITEVVYVATDSAGLTARCSFNVIAQLPVDDTPPTIQNCPEERFASLPAGSTSVPVVWPVPIASDNSGQVTLSSNYNPGDVFPAGQTLVFYAAKDPYGLLTSCTFTVFVSTTGDLSPPVINGCPETQVVSALQGSTSAQVTWTPPTATDNSGFVTITGDSTPGSSFPVGTSTVRYEARDQSGLVTSCTFQVLVTQNGGDTVPPVISSCPSDQFATLPVGASTVTVSWIEPTATDNIVLAMFISNFNPGASFSLGSRTVTYTATDSSGLQAFCSFSVIVSGATSTGDTTPPVLSGCPATITLQVPNGTPSAVATWTPPTATDSQGTASVVSNGNNPGSSYPVGSTTVIYTATDEAGLQSKCAFNILVTSGGGGTVVDGIPPVLMNCPNAVFGELFSSSGLASVSWELPSATDDGVAIDFTSGLTFTSAFFPEGRTGPFSWRFSDAAGNEVTCELYIFAAVARTDTTPPSVTSCPGDVTAASSDGLPVPVTWTEPTASDGQTAVLTISSTRNTGDSFGVGTTPVRYTFIDDQANTANCDFNVIVTGGGGSVDNNPPVVTGCPSTIVLSAPAGATSATATWTPPTASDAETSATIISDANPGISVPVGGNRLVTYTASDVNGLQAICSFNIIVSGTAGNQAPQLFNCPASASGVLIPPANSVAVLWTPPTATDDSGTPALTSTFQPGSQFFVGVTPVTYTARDAAGLATSCSFQVTVTQGTAGNQAPQLFNCPASASGVLIPPANSVAVLWTPPTATDDSGTPALTSTFQPGSQFFVGVTPVTYTARDAAGLATSCSFQVTVTQGTTGNQPPQLFNCPQVITRDLPSTSNQVSVFWTAPTATDDFDTPTVTPSIQPGSSFQAGSTPVTYTATDSAGLSTTCSFSVIVIDVTDPMLVGCPSGATGMLLPGQSQTTVTWNPPTSSDNSGQSTQTSTYSPPASFPFGNTQVTYTVTDDAGNSAMCTFTVTVTSQSTDTTPPEIVCPGNQEVLAPNGQSVLVNWNQPTPNEQATLVASRTSNTPFNVGRYAVVYTATDPSGNVGQCSFYVTVTANDGRAPPVINNCPQDAQTIVYETYNSVNCSARYTEPSSIQAGVAVTVSPANSSPLNNYAIGDYLIVYSFTNQQGYQTDCAIDLSVIQGVNICRCNPCPDPACYFNPNDDQEFYCPNAQTQGRRKKRKAHWEETVEHQLEFTCACEHGGRCLETPEGDVTCQCRPGYSGILCQHDDILKVDVPPALLGEDACSSSPCLHNGTCIVQIQELYTCFCLSDWTGQNCESYFEVHHNFGGHQDLERVEDRSGFMNWPTLAAMGLLVLVILILSITICRIMPRISGRTKTRPDEVAFVN</sequence>
<feature type="domain" description="HYR" evidence="12">
    <location>
        <begin position="1035"/>
        <end position="1118"/>
    </location>
</feature>
<organism evidence="13 14">
    <name type="scientific">Strongylocentrotus purpuratus</name>
    <name type="common">Purple sea urchin</name>
    <dbReference type="NCBI Taxonomy" id="7668"/>
    <lineage>
        <taxon>Eukaryota</taxon>
        <taxon>Metazoa</taxon>
        <taxon>Echinodermata</taxon>
        <taxon>Eleutherozoa</taxon>
        <taxon>Echinozoa</taxon>
        <taxon>Echinoidea</taxon>
        <taxon>Euechinoidea</taxon>
        <taxon>Echinacea</taxon>
        <taxon>Camarodonta</taxon>
        <taxon>Echinidea</taxon>
        <taxon>Strongylocentrotidae</taxon>
        <taxon>Strongylocentrotus</taxon>
    </lineage>
</organism>
<dbReference type="FunFam" id="2.10.25.10:FF:000610">
    <property type="entry name" value="protein HEG homolog 1 isoform X1"/>
    <property type="match status" value="1"/>
</dbReference>
<keyword evidence="4 6" id="KW-1015">Disulfide bond</keyword>
<feature type="domain" description="HYR" evidence="12">
    <location>
        <begin position="5012"/>
        <end position="5089"/>
    </location>
</feature>
<feature type="domain" description="HYR" evidence="12">
    <location>
        <begin position="2715"/>
        <end position="2798"/>
    </location>
</feature>
<feature type="domain" description="EGF-like" evidence="11">
    <location>
        <begin position="3469"/>
        <end position="3506"/>
    </location>
</feature>
<dbReference type="OrthoDB" id="10069202at2759"/>
<dbReference type="PANTHER" id="PTHR24273:SF32">
    <property type="entry name" value="HYALIN"/>
    <property type="match status" value="1"/>
</dbReference>
<feature type="signal peptide" evidence="9">
    <location>
        <begin position="1"/>
        <end position="23"/>
    </location>
</feature>
<feature type="disulfide bond" evidence="6">
    <location>
        <begin position="3853"/>
        <end position="3862"/>
    </location>
</feature>
<dbReference type="InterPro" id="IPR013783">
    <property type="entry name" value="Ig-like_fold"/>
</dbReference>
<dbReference type="FunFam" id="2.10.25.10:FF:000255">
    <property type="entry name" value="Sushi, nidogen and EGF-like domains 1"/>
    <property type="match status" value="1"/>
</dbReference>
<feature type="domain" description="HYR" evidence="12">
    <location>
        <begin position="3987"/>
        <end position="4069"/>
    </location>
</feature>
<dbReference type="KEGG" id="spu:587453"/>
<dbReference type="GeneID" id="587453"/>
<comment type="caution">
    <text evidence="6">Lacks conserved residue(s) required for the propagation of feature annotation.</text>
</comment>
<feature type="disulfide bond" evidence="6">
    <location>
        <begin position="3661"/>
        <end position="3670"/>
    </location>
</feature>
<dbReference type="GO" id="GO:0005509">
    <property type="term" value="F:calcium ion binding"/>
    <property type="evidence" value="ECO:0007669"/>
    <property type="project" value="InterPro"/>
</dbReference>
<feature type="disulfide bond" evidence="6">
    <location>
        <begin position="5251"/>
        <end position="5260"/>
    </location>
</feature>
<feature type="domain" description="HYR" evidence="12">
    <location>
        <begin position="4676"/>
        <end position="4758"/>
    </location>
</feature>
<reference evidence="13" key="2">
    <citation type="submission" date="2021-01" db="UniProtKB">
        <authorList>
            <consortium name="EnsemblMetazoa"/>
        </authorList>
    </citation>
    <scope>IDENTIFICATION</scope>
</reference>
<feature type="domain" description="HYR" evidence="12">
    <location>
        <begin position="4927"/>
        <end position="5009"/>
    </location>
</feature>
<evidence type="ECO:0000256" key="6">
    <source>
        <dbReference type="PROSITE-ProRule" id="PRU00076"/>
    </source>
</evidence>
<feature type="domain" description="HYR" evidence="12">
    <location>
        <begin position="867"/>
        <end position="950"/>
    </location>
</feature>
<dbReference type="Gene3D" id="2.60.40.10">
    <property type="entry name" value="Immunoglobulins"/>
    <property type="match status" value="1"/>
</dbReference>
<feature type="disulfide bond" evidence="6">
    <location>
        <begin position="3703"/>
        <end position="3712"/>
    </location>
</feature>
<feature type="domain" description="HYR" evidence="12">
    <location>
        <begin position="1707"/>
        <end position="1790"/>
    </location>
</feature>
<feature type="domain" description="HYR" evidence="12">
    <location>
        <begin position="4327"/>
        <end position="4410"/>
    </location>
</feature>
<feature type="domain" description="HYR" evidence="12">
    <location>
        <begin position="2379"/>
        <end position="2462"/>
    </location>
</feature>
<evidence type="ECO:0008006" key="15">
    <source>
        <dbReference type="Google" id="ProtNLM"/>
    </source>
</evidence>
<feature type="disulfide bond" evidence="6">
    <location>
        <begin position="3746"/>
        <end position="3755"/>
    </location>
</feature>
<dbReference type="InterPro" id="IPR000859">
    <property type="entry name" value="CUB_dom"/>
</dbReference>
<feature type="domain" description="HYR" evidence="12">
    <location>
        <begin position="2127"/>
        <end position="2210"/>
    </location>
</feature>
<feature type="chain" id="PRO_5029633573" description="Hyalin" evidence="9">
    <location>
        <begin position="24"/>
        <end position="5382"/>
    </location>
</feature>
<evidence type="ECO:0000256" key="1">
    <source>
        <dbReference type="ARBA" id="ARBA00022536"/>
    </source>
</evidence>
<feature type="domain" description="HYR" evidence="12">
    <location>
        <begin position="2799"/>
        <end position="2882"/>
    </location>
</feature>
<proteinExistence type="predicted"/>
<dbReference type="CDD" id="cd00054">
    <property type="entry name" value="EGF_CA"/>
    <property type="match status" value="7"/>
</dbReference>
<evidence type="ECO:0000259" key="10">
    <source>
        <dbReference type="PROSITE" id="PS01180"/>
    </source>
</evidence>
<feature type="domain" description="HYR" evidence="12">
    <location>
        <begin position="4417"/>
        <end position="4501"/>
    </location>
</feature>
<name>A0A7M7N4Q8_STRPU</name>
<feature type="domain" description="EGF-like" evidence="11">
    <location>
        <begin position="3549"/>
        <end position="3588"/>
    </location>
</feature>
<feature type="domain" description="HYR" evidence="12">
    <location>
        <begin position="363"/>
        <end position="446"/>
    </location>
</feature>
<keyword evidence="14" id="KW-1185">Reference proteome</keyword>
<feature type="domain" description="HYR" evidence="12">
    <location>
        <begin position="951"/>
        <end position="1034"/>
    </location>
</feature>
<feature type="domain" description="EGF-like" evidence="11">
    <location>
        <begin position="3763"/>
        <end position="3808"/>
    </location>
</feature>
<feature type="domain" description="HYR" evidence="12">
    <location>
        <begin position="1539"/>
        <end position="1622"/>
    </location>
</feature>
<feature type="domain" description="EGF-like" evidence="11">
    <location>
        <begin position="23"/>
        <end position="63"/>
    </location>
</feature>
<dbReference type="PROSITE" id="PS01180">
    <property type="entry name" value="CUB"/>
    <property type="match status" value="1"/>
</dbReference>
<feature type="disulfide bond" evidence="6">
    <location>
        <begin position="3798"/>
        <end position="3807"/>
    </location>
</feature>
<feature type="domain" description="HYR" evidence="12">
    <location>
        <begin position="1791"/>
        <end position="1874"/>
    </location>
</feature>
<feature type="domain" description="HYR" evidence="12">
    <location>
        <begin position="2883"/>
        <end position="2966"/>
    </location>
</feature>
<feature type="domain" description="HYR" evidence="12">
    <location>
        <begin position="3387"/>
        <end position="3469"/>
    </location>
</feature>
<protein>
    <recommendedName>
        <fullName evidence="15">Hyalin</fullName>
    </recommendedName>
</protein>
<dbReference type="EnsemblMetazoa" id="XM_030975369">
    <property type="protein sequence ID" value="XP_030831229"/>
    <property type="gene ID" value="LOC587453"/>
</dbReference>
<feature type="domain" description="EGF-like" evidence="11">
    <location>
        <begin position="3631"/>
        <end position="3671"/>
    </location>
</feature>
<feature type="domain" description="HYR" evidence="12">
    <location>
        <begin position="2547"/>
        <end position="2630"/>
    </location>
</feature>
<dbReference type="Proteomes" id="UP000007110">
    <property type="component" value="Unassembled WGS sequence"/>
</dbReference>
<keyword evidence="3" id="KW-0677">Repeat</keyword>
<feature type="domain" description="HYR" evidence="12">
    <location>
        <begin position="3051"/>
        <end position="3134"/>
    </location>
</feature>
<keyword evidence="2 9" id="KW-0732">Signal</keyword>
<feature type="disulfide bond" evidence="6">
    <location>
        <begin position="3578"/>
        <end position="3587"/>
    </location>
</feature>
<keyword evidence="8" id="KW-0812">Transmembrane</keyword>
<evidence type="ECO:0000256" key="3">
    <source>
        <dbReference type="ARBA" id="ARBA00022737"/>
    </source>
</evidence>
<feature type="domain" description="HYR" evidence="12">
    <location>
        <begin position="195"/>
        <end position="278"/>
    </location>
</feature>
<feature type="disulfide bond" evidence="6">
    <location>
        <begin position="3496"/>
        <end position="3505"/>
    </location>
</feature>
<feature type="domain" description="HYR" evidence="12">
    <location>
        <begin position="279"/>
        <end position="362"/>
    </location>
</feature>
<dbReference type="Pfam" id="PF02494">
    <property type="entry name" value="HYR"/>
    <property type="match status" value="53"/>
</dbReference>
<evidence type="ECO:0000256" key="2">
    <source>
        <dbReference type="ARBA" id="ARBA00022729"/>
    </source>
</evidence>
<feature type="transmembrane region" description="Helical" evidence="8">
    <location>
        <begin position="5340"/>
        <end position="5364"/>
    </location>
</feature>
<dbReference type="PANTHER" id="PTHR24273">
    <property type="entry name" value="FI04643P-RELATED"/>
    <property type="match status" value="1"/>
</dbReference>
<dbReference type="SMART" id="SM00181">
    <property type="entry name" value="EGF"/>
    <property type="match status" value="13"/>
</dbReference>
<evidence type="ECO:0000256" key="4">
    <source>
        <dbReference type="ARBA" id="ARBA00023157"/>
    </source>
</evidence>
<evidence type="ECO:0000256" key="5">
    <source>
        <dbReference type="ARBA" id="ARBA00023180"/>
    </source>
</evidence>
<dbReference type="PROSITE" id="PS50825">
    <property type="entry name" value="HYR"/>
    <property type="match status" value="54"/>
</dbReference>
<feature type="domain" description="HYR" evidence="12">
    <location>
        <begin position="2295"/>
        <end position="2378"/>
    </location>
</feature>
<evidence type="ECO:0000259" key="12">
    <source>
        <dbReference type="PROSITE" id="PS50825"/>
    </source>
</evidence>
<accession>A0A7M7N4Q8</accession>
<dbReference type="PROSITE" id="PS50026">
    <property type="entry name" value="EGF_3"/>
    <property type="match status" value="13"/>
</dbReference>
<reference evidence="14" key="1">
    <citation type="submission" date="2015-02" db="EMBL/GenBank/DDBJ databases">
        <title>Genome sequencing for Strongylocentrotus purpuratus.</title>
        <authorList>
            <person name="Murali S."/>
            <person name="Liu Y."/>
            <person name="Vee V."/>
            <person name="English A."/>
            <person name="Wang M."/>
            <person name="Skinner E."/>
            <person name="Han Y."/>
            <person name="Muzny D.M."/>
            <person name="Worley K.C."/>
            <person name="Gibbs R.A."/>
        </authorList>
    </citation>
    <scope>NUCLEOTIDE SEQUENCE</scope>
</reference>
<feature type="domain" description="HYR" evidence="12">
    <location>
        <begin position="2211"/>
        <end position="2294"/>
    </location>
</feature>
<feature type="region of interest" description="Disordered" evidence="7">
    <location>
        <begin position="4950"/>
        <end position="4979"/>
    </location>
</feature>
<keyword evidence="5" id="KW-0325">Glycoprotein</keyword>
<dbReference type="SMART" id="SM00179">
    <property type="entry name" value="EGF_CA"/>
    <property type="match status" value="7"/>
</dbReference>
<feature type="domain" description="HYR" evidence="12">
    <location>
        <begin position="1203"/>
        <end position="1286"/>
    </location>
</feature>